<keyword evidence="2" id="KW-1185">Reference proteome</keyword>
<protein>
    <submittedName>
        <fullName evidence="1">Uncharacterized protein</fullName>
    </submittedName>
</protein>
<proteinExistence type="predicted"/>
<name>A0A9P6CSG1_9AGAR</name>
<sequence length="134" mass="15195">MHEIGRHRWVAKSLLKQFDVKPKKHVDGNDMGDSDDEHDLEALAAGLDDEERIIAQELNEDEDEDDEEDDVEGWVNEMEELMEDEQQELLKSICPLRKLAFKIIHSTTILLPAGKACLEAACLAIKLMPQDIAT</sequence>
<gene>
    <name evidence="1" type="ORF">BDN70DRAFT_939604</name>
</gene>
<organism evidence="1 2">
    <name type="scientific">Pholiota conissans</name>
    <dbReference type="NCBI Taxonomy" id="109636"/>
    <lineage>
        <taxon>Eukaryota</taxon>
        <taxon>Fungi</taxon>
        <taxon>Dikarya</taxon>
        <taxon>Basidiomycota</taxon>
        <taxon>Agaricomycotina</taxon>
        <taxon>Agaricomycetes</taxon>
        <taxon>Agaricomycetidae</taxon>
        <taxon>Agaricales</taxon>
        <taxon>Agaricineae</taxon>
        <taxon>Strophariaceae</taxon>
        <taxon>Pholiota</taxon>
    </lineage>
</organism>
<dbReference type="EMBL" id="MU155935">
    <property type="protein sequence ID" value="KAF9470558.1"/>
    <property type="molecule type" value="Genomic_DNA"/>
</dbReference>
<accession>A0A9P6CSG1</accession>
<dbReference type="OrthoDB" id="3252425at2759"/>
<reference evidence="1" key="1">
    <citation type="submission" date="2020-11" db="EMBL/GenBank/DDBJ databases">
        <authorList>
            <consortium name="DOE Joint Genome Institute"/>
            <person name="Ahrendt S."/>
            <person name="Riley R."/>
            <person name="Andreopoulos W."/>
            <person name="Labutti K."/>
            <person name="Pangilinan J."/>
            <person name="Ruiz-Duenas F.J."/>
            <person name="Barrasa J.M."/>
            <person name="Sanchez-Garcia M."/>
            <person name="Camarero S."/>
            <person name="Miyauchi S."/>
            <person name="Serrano A."/>
            <person name="Linde D."/>
            <person name="Babiker R."/>
            <person name="Drula E."/>
            <person name="Ayuso-Fernandez I."/>
            <person name="Pacheco R."/>
            <person name="Padilla G."/>
            <person name="Ferreira P."/>
            <person name="Barriuso J."/>
            <person name="Kellner H."/>
            <person name="Castanera R."/>
            <person name="Alfaro M."/>
            <person name="Ramirez L."/>
            <person name="Pisabarro A.G."/>
            <person name="Kuo A."/>
            <person name="Tritt A."/>
            <person name="Lipzen A."/>
            <person name="He G."/>
            <person name="Yan M."/>
            <person name="Ng V."/>
            <person name="Cullen D."/>
            <person name="Martin F."/>
            <person name="Rosso M.-N."/>
            <person name="Henrissat B."/>
            <person name="Hibbett D."/>
            <person name="Martinez A.T."/>
            <person name="Grigoriev I.V."/>
        </authorList>
    </citation>
    <scope>NUCLEOTIDE SEQUENCE</scope>
    <source>
        <strain evidence="1">CIRM-BRFM 674</strain>
    </source>
</reference>
<comment type="caution">
    <text evidence="1">The sequence shown here is derived from an EMBL/GenBank/DDBJ whole genome shotgun (WGS) entry which is preliminary data.</text>
</comment>
<evidence type="ECO:0000313" key="2">
    <source>
        <dbReference type="Proteomes" id="UP000807469"/>
    </source>
</evidence>
<evidence type="ECO:0000313" key="1">
    <source>
        <dbReference type="EMBL" id="KAF9470558.1"/>
    </source>
</evidence>
<dbReference type="Proteomes" id="UP000807469">
    <property type="component" value="Unassembled WGS sequence"/>
</dbReference>
<dbReference type="AlphaFoldDB" id="A0A9P6CSG1"/>